<dbReference type="PANTHER" id="PTHR43633">
    <property type="entry name" value="ALCOHOL DEHYDROGENASE YQHD"/>
    <property type="match status" value="1"/>
</dbReference>
<evidence type="ECO:0000256" key="1">
    <source>
        <dbReference type="ARBA" id="ARBA00023002"/>
    </source>
</evidence>
<dbReference type="AlphaFoldDB" id="A0A9W6L8F9"/>
<sequence>MNFEFHNPTRIIFGAGTLSRLGEVVRTHGTRALLVTGGGSVKKSGVFDRTVTSLKAAGVSVVECSGVEPNPRITTVRGVAPSSHGTSAAT</sequence>
<keyword evidence="1" id="KW-0560">Oxidoreductase</keyword>
<organism evidence="3 4">
    <name type="scientific">Desulforhabdus amnigena</name>
    <dbReference type="NCBI Taxonomy" id="40218"/>
    <lineage>
        <taxon>Bacteria</taxon>
        <taxon>Pseudomonadati</taxon>
        <taxon>Thermodesulfobacteriota</taxon>
        <taxon>Syntrophobacteria</taxon>
        <taxon>Syntrophobacterales</taxon>
        <taxon>Syntrophobacteraceae</taxon>
        <taxon>Desulforhabdus</taxon>
    </lineage>
</organism>
<protein>
    <recommendedName>
        <fullName evidence="2">Alcohol dehydrogenase iron-type/glycerol dehydrogenase GldA domain-containing protein</fullName>
    </recommendedName>
</protein>
<dbReference type="GO" id="GO:1990362">
    <property type="term" value="F:butanol dehydrogenase (NAD+) activity"/>
    <property type="evidence" value="ECO:0007669"/>
    <property type="project" value="InterPro"/>
</dbReference>
<comment type="caution">
    <text evidence="3">The sequence shown here is derived from an EMBL/GenBank/DDBJ whole genome shotgun (WGS) entry which is preliminary data.</text>
</comment>
<dbReference type="Pfam" id="PF00465">
    <property type="entry name" value="Fe-ADH"/>
    <property type="match status" value="1"/>
</dbReference>
<dbReference type="Proteomes" id="UP001144372">
    <property type="component" value="Unassembled WGS sequence"/>
</dbReference>
<reference evidence="3" key="1">
    <citation type="submission" date="2022-12" db="EMBL/GenBank/DDBJ databases">
        <title>Reference genome sequencing for broad-spectrum identification of bacterial and archaeal isolates by mass spectrometry.</title>
        <authorList>
            <person name="Sekiguchi Y."/>
            <person name="Tourlousse D.M."/>
        </authorList>
    </citation>
    <scope>NUCLEOTIDE SEQUENCE</scope>
    <source>
        <strain evidence="3">ASRB1</strain>
    </source>
</reference>
<keyword evidence="4" id="KW-1185">Reference proteome</keyword>
<dbReference type="GO" id="GO:0046872">
    <property type="term" value="F:metal ion binding"/>
    <property type="evidence" value="ECO:0007669"/>
    <property type="project" value="InterPro"/>
</dbReference>
<name>A0A9W6L8F9_9BACT</name>
<dbReference type="GO" id="GO:1990002">
    <property type="term" value="F:methylglyoxal reductase (NADPH) (acetol producing) activity"/>
    <property type="evidence" value="ECO:0007669"/>
    <property type="project" value="TreeGrafter"/>
</dbReference>
<dbReference type="InterPro" id="IPR044731">
    <property type="entry name" value="BDH-like"/>
</dbReference>
<dbReference type="PANTHER" id="PTHR43633:SF1">
    <property type="entry name" value="ALCOHOL DEHYDROGENASE YQHD"/>
    <property type="match status" value="1"/>
</dbReference>
<dbReference type="InterPro" id="IPR001670">
    <property type="entry name" value="ADH_Fe/GldA"/>
</dbReference>
<dbReference type="GO" id="GO:0005829">
    <property type="term" value="C:cytosol"/>
    <property type="evidence" value="ECO:0007669"/>
    <property type="project" value="TreeGrafter"/>
</dbReference>
<dbReference type="EMBL" id="BSDR01000001">
    <property type="protein sequence ID" value="GLI35622.1"/>
    <property type="molecule type" value="Genomic_DNA"/>
</dbReference>
<gene>
    <name evidence="3" type="ORF">DAMNIGENAA_30550</name>
</gene>
<feature type="domain" description="Alcohol dehydrogenase iron-type/glycerol dehydrogenase GldA" evidence="2">
    <location>
        <begin position="8"/>
        <end position="79"/>
    </location>
</feature>
<accession>A0A9W6L8F9</accession>
<proteinExistence type="predicted"/>
<dbReference type="Gene3D" id="3.40.50.1970">
    <property type="match status" value="1"/>
</dbReference>
<evidence type="ECO:0000259" key="2">
    <source>
        <dbReference type="Pfam" id="PF00465"/>
    </source>
</evidence>
<dbReference type="SUPFAM" id="SSF56796">
    <property type="entry name" value="Dehydroquinate synthase-like"/>
    <property type="match status" value="1"/>
</dbReference>
<dbReference type="GO" id="GO:0008106">
    <property type="term" value="F:alcohol dehydrogenase (NADP+) activity"/>
    <property type="evidence" value="ECO:0007669"/>
    <property type="project" value="TreeGrafter"/>
</dbReference>
<evidence type="ECO:0000313" key="3">
    <source>
        <dbReference type="EMBL" id="GLI35622.1"/>
    </source>
</evidence>
<evidence type="ECO:0000313" key="4">
    <source>
        <dbReference type="Proteomes" id="UP001144372"/>
    </source>
</evidence>